<protein>
    <recommendedName>
        <fullName evidence="4">Carboxypeptidase regulatory-like domain-containing protein</fullName>
    </recommendedName>
</protein>
<evidence type="ECO:0000256" key="1">
    <source>
        <dbReference type="SAM" id="SignalP"/>
    </source>
</evidence>
<feature type="signal peptide" evidence="1">
    <location>
        <begin position="1"/>
        <end position="19"/>
    </location>
</feature>
<reference evidence="3" key="1">
    <citation type="journal article" date="2015" name="Genome Announc.">
        <title>Draft Genome Sequence of an Anaerobic Ammonium-Oxidizing Bacterium, "Candidatus Brocadia sinica".</title>
        <authorList>
            <person name="Oshiki M."/>
            <person name="Shinyako-Hata K."/>
            <person name="Satoh H."/>
            <person name="Okabe S."/>
        </authorList>
    </citation>
    <scope>NUCLEOTIDE SEQUENCE [LARGE SCALE GENOMIC DNA]</scope>
    <source>
        <strain evidence="3">JPN1</strain>
    </source>
</reference>
<feature type="chain" id="PRO_5046927379" description="Carboxypeptidase regulatory-like domain-containing protein" evidence="1">
    <location>
        <begin position="20"/>
        <end position="110"/>
    </location>
</feature>
<name>A0ABQ0K080_9BACT</name>
<dbReference type="EMBL" id="BAFN01000001">
    <property type="protein sequence ID" value="GAN34436.1"/>
    <property type="molecule type" value="Genomic_DNA"/>
</dbReference>
<dbReference type="SUPFAM" id="SSF49464">
    <property type="entry name" value="Carboxypeptidase regulatory domain-like"/>
    <property type="match status" value="1"/>
</dbReference>
<keyword evidence="1" id="KW-0732">Signal</keyword>
<evidence type="ECO:0000313" key="2">
    <source>
        <dbReference type="EMBL" id="GAN34436.1"/>
    </source>
</evidence>
<keyword evidence="3" id="KW-1185">Reference proteome</keyword>
<dbReference type="Gene3D" id="2.60.40.1120">
    <property type="entry name" value="Carboxypeptidase-like, regulatory domain"/>
    <property type="match status" value="1"/>
</dbReference>
<sequence>MRKLIVLMVLSLFTCGVTKATVAGDICGYVYDTNNKGLPGVKISSKDDYKVYSEKTSASGSYYLSLSVGSYTLTYEKEGYQTQSSDVSLLKDEKKYLEMVVMVANPIPTN</sequence>
<accession>A0ABQ0K080</accession>
<dbReference type="Proteomes" id="UP000032309">
    <property type="component" value="Unassembled WGS sequence"/>
</dbReference>
<dbReference type="RefSeq" id="WP_052564445.1">
    <property type="nucleotide sequence ID" value="NZ_BAFN01000001.1"/>
</dbReference>
<dbReference type="Pfam" id="PF13620">
    <property type="entry name" value="CarboxypepD_reg"/>
    <property type="match status" value="1"/>
</dbReference>
<evidence type="ECO:0000313" key="3">
    <source>
        <dbReference type="Proteomes" id="UP000032309"/>
    </source>
</evidence>
<evidence type="ECO:0008006" key="4">
    <source>
        <dbReference type="Google" id="ProtNLM"/>
    </source>
</evidence>
<organism evidence="2 3">
    <name type="scientific">Candidatus Brocadia sinica JPN1</name>
    <dbReference type="NCBI Taxonomy" id="1197129"/>
    <lineage>
        <taxon>Bacteria</taxon>
        <taxon>Pseudomonadati</taxon>
        <taxon>Planctomycetota</taxon>
        <taxon>Candidatus Brocadiia</taxon>
        <taxon>Candidatus Brocadiales</taxon>
        <taxon>Candidatus Brocadiaceae</taxon>
        <taxon>Candidatus Brocadia</taxon>
    </lineage>
</organism>
<dbReference type="InterPro" id="IPR008969">
    <property type="entry name" value="CarboxyPept-like_regulatory"/>
</dbReference>
<gene>
    <name evidence="2" type="ORF">BROSI_A2972</name>
</gene>
<comment type="caution">
    <text evidence="2">The sequence shown here is derived from an EMBL/GenBank/DDBJ whole genome shotgun (WGS) entry which is preliminary data.</text>
</comment>
<proteinExistence type="predicted"/>